<reference evidence="2" key="1">
    <citation type="submission" date="2021-01" db="EMBL/GenBank/DDBJ databases">
        <title>Whole genome shotgun sequence of Planotetraspora thailandica NBRC 104271.</title>
        <authorList>
            <person name="Komaki H."/>
            <person name="Tamura T."/>
        </authorList>
    </citation>
    <scope>NUCLEOTIDE SEQUENCE</scope>
    <source>
        <strain evidence="2">NBRC 104271</strain>
    </source>
</reference>
<organism evidence="2 3">
    <name type="scientific">Planotetraspora thailandica</name>
    <dbReference type="NCBI Taxonomy" id="487172"/>
    <lineage>
        <taxon>Bacteria</taxon>
        <taxon>Bacillati</taxon>
        <taxon>Actinomycetota</taxon>
        <taxon>Actinomycetes</taxon>
        <taxon>Streptosporangiales</taxon>
        <taxon>Streptosporangiaceae</taxon>
        <taxon>Planotetraspora</taxon>
    </lineage>
</organism>
<evidence type="ECO:0000256" key="1">
    <source>
        <dbReference type="SAM" id="MobiDB-lite"/>
    </source>
</evidence>
<feature type="region of interest" description="Disordered" evidence="1">
    <location>
        <begin position="78"/>
        <end position="132"/>
    </location>
</feature>
<feature type="compositionally biased region" description="Low complexity" evidence="1">
    <location>
        <begin position="80"/>
        <end position="96"/>
    </location>
</feature>
<accession>A0A8J3XUK8</accession>
<feature type="compositionally biased region" description="Basic and acidic residues" evidence="1">
    <location>
        <begin position="100"/>
        <end position="132"/>
    </location>
</feature>
<protein>
    <submittedName>
        <fullName evidence="2">Uncharacterized protein</fullName>
    </submittedName>
</protein>
<dbReference type="Proteomes" id="UP000605992">
    <property type="component" value="Unassembled WGS sequence"/>
</dbReference>
<dbReference type="EMBL" id="BOOR01000007">
    <property type="protein sequence ID" value="GII52761.1"/>
    <property type="molecule type" value="Genomic_DNA"/>
</dbReference>
<sequence length="132" mass="13957">MNKQCRPHSPKAGAAGPILPGANLALVIFHAHVGLVEAIGATLHGCVPAAVPTPSPAQPLNTVPTSAQPWVATWTIFDTRPPSGMSPPSRRSTRPPATVREAEPLTDRRNAEPYETHEPVENGPRTCHDAAI</sequence>
<gene>
    <name evidence="2" type="ORF">Pth03_11500</name>
</gene>
<comment type="caution">
    <text evidence="2">The sequence shown here is derived from an EMBL/GenBank/DDBJ whole genome shotgun (WGS) entry which is preliminary data.</text>
</comment>
<dbReference type="AlphaFoldDB" id="A0A8J3XUK8"/>
<evidence type="ECO:0000313" key="3">
    <source>
        <dbReference type="Proteomes" id="UP000605992"/>
    </source>
</evidence>
<keyword evidence="3" id="KW-1185">Reference proteome</keyword>
<proteinExistence type="predicted"/>
<name>A0A8J3XUK8_9ACTN</name>
<evidence type="ECO:0000313" key="2">
    <source>
        <dbReference type="EMBL" id="GII52761.1"/>
    </source>
</evidence>